<name>A0A556C605_BREAU</name>
<dbReference type="PANTHER" id="PTHR43537:SF24">
    <property type="entry name" value="GLUCONATE OPERON TRANSCRIPTIONAL REPRESSOR"/>
    <property type="match status" value="1"/>
</dbReference>
<keyword evidence="3" id="KW-0804">Transcription</keyword>
<evidence type="ECO:0000313" key="6">
    <source>
        <dbReference type="EMBL" id="TSI12820.1"/>
    </source>
</evidence>
<dbReference type="InterPro" id="IPR000524">
    <property type="entry name" value="Tscrpt_reg_HTH_GntR"/>
</dbReference>
<dbReference type="RefSeq" id="WP_143924081.1">
    <property type="nucleotide sequence ID" value="NZ_VLTK01000014.1"/>
</dbReference>
<organism evidence="6 7">
    <name type="scientific">Brevibacterium aurantiacum</name>
    <dbReference type="NCBI Taxonomy" id="273384"/>
    <lineage>
        <taxon>Bacteria</taxon>
        <taxon>Bacillati</taxon>
        <taxon>Actinomycetota</taxon>
        <taxon>Actinomycetes</taxon>
        <taxon>Micrococcales</taxon>
        <taxon>Brevibacteriaceae</taxon>
        <taxon>Brevibacterium</taxon>
    </lineage>
</organism>
<dbReference type="GO" id="GO:0003700">
    <property type="term" value="F:DNA-binding transcription factor activity"/>
    <property type="evidence" value="ECO:0007669"/>
    <property type="project" value="InterPro"/>
</dbReference>
<dbReference type="EMBL" id="VLTK01000014">
    <property type="protein sequence ID" value="TSI12820.1"/>
    <property type="molecule type" value="Genomic_DNA"/>
</dbReference>
<dbReference type="InterPro" id="IPR036390">
    <property type="entry name" value="WH_DNA-bd_sf"/>
</dbReference>
<dbReference type="CDD" id="cd07377">
    <property type="entry name" value="WHTH_GntR"/>
    <property type="match status" value="1"/>
</dbReference>
<proteinExistence type="predicted"/>
<keyword evidence="2" id="KW-0238">DNA-binding</keyword>
<evidence type="ECO:0000256" key="1">
    <source>
        <dbReference type="ARBA" id="ARBA00023015"/>
    </source>
</evidence>
<dbReference type="Gene3D" id="1.10.10.10">
    <property type="entry name" value="Winged helix-like DNA-binding domain superfamily/Winged helix DNA-binding domain"/>
    <property type="match status" value="1"/>
</dbReference>
<evidence type="ECO:0000256" key="4">
    <source>
        <dbReference type="SAM" id="MobiDB-lite"/>
    </source>
</evidence>
<dbReference type="GO" id="GO:0003677">
    <property type="term" value="F:DNA binding"/>
    <property type="evidence" value="ECO:0007669"/>
    <property type="project" value="UniProtKB-KW"/>
</dbReference>
<protein>
    <submittedName>
        <fullName evidence="6">GntR family transcriptional regulator</fullName>
    </submittedName>
</protein>
<dbReference type="SMART" id="SM00345">
    <property type="entry name" value="HTH_GNTR"/>
    <property type="match status" value="1"/>
</dbReference>
<evidence type="ECO:0000256" key="3">
    <source>
        <dbReference type="ARBA" id="ARBA00023163"/>
    </source>
</evidence>
<dbReference type="OrthoDB" id="3289286at2"/>
<feature type="domain" description="HTH gntR-type" evidence="5">
    <location>
        <begin position="15"/>
        <end position="82"/>
    </location>
</feature>
<sequence length="257" mass="28688">MNAQPPIPRADIERRGLRDLVYEHILEILLTGEISPGERVSIDGLARQLNVSPTPVREALVDLERTGLVVREALRGYRVSPPLERGQLQELFIARETVETAATRLATPADDELLRALAAAHSEHEKAGDRVRETAEQGNEAAESPEEARRIQVSAAQEYFARDRDFHDSILEHCGNRYLVKMSQDLGAQVHRLRQALPHGITDVNEALAEHHAIIEAFASPDPTAPEAAMRHHIRMVAHRALVEDPQTPTQENHEDP</sequence>
<dbReference type="SMART" id="SM00895">
    <property type="entry name" value="FCD"/>
    <property type="match status" value="1"/>
</dbReference>
<gene>
    <name evidence="6" type="ORF">FO013_18715</name>
</gene>
<reference evidence="6 7" key="1">
    <citation type="submission" date="2019-07" db="EMBL/GenBank/DDBJ databases">
        <title>Draft genome sequence of Brevibacterium aurantiacum XU54 isolated from Xinjiang China.</title>
        <authorList>
            <person name="Xu X."/>
        </authorList>
    </citation>
    <scope>NUCLEOTIDE SEQUENCE [LARGE SCALE GENOMIC DNA]</scope>
    <source>
        <strain evidence="6 7">XU54</strain>
    </source>
</reference>
<dbReference type="Proteomes" id="UP000316406">
    <property type="component" value="Unassembled WGS sequence"/>
</dbReference>
<evidence type="ECO:0000256" key="2">
    <source>
        <dbReference type="ARBA" id="ARBA00023125"/>
    </source>
</evidence>
<dbReference type="SUPFAM" id="SSF46785">
    <property type="entry name" value="Winged helix' DNA-binding domain"/>
    <property type="match status" value="1"/>
</dbReference>
<dbReference type="Gene3D" id="1.20.120.530">
    <property type="entry name" value="GntR ligand-binding domain-like"/>
    <property type="match status" value="1"/>
</dbReference>
<evidence type="ECO:0000259" key="5">
    <source>
        <dbReference type="PROSITE" id="PS50949"/>
    </source>
</evidence>
<accession>A0A556C605</accession>
<dbReference type="AlphaFoldDB" id="A0A556C605"/>
<dbReference type="InterPro" id="IPR036388">
    <property type="entry name" value="WH-like_DNA-bd_sf"/>
</dbReference>
<feature type="region of interest" description="Disordered" evidence="4">
    <location>
        <begin position="122"/>
        <end position="148"/>
    </location>
</feature>
<dbReference type="SUPFAM" id="SSF48008">
    <property type="entry name" value="GntR ligand-binding domain-like"/>
    <property type="match status" value="1"/>
</dbReference>
<keyword evidence="1" id="KW-0805">Transcription regulation</keyword>
<feature type="compositionally biased region" description="Basic and acidic residues" evidence="4">
    <location>
        <begin position="122"/>
        <end position="135"/>
    </location>
</feature>
<keyword evidence="7" id="KW-1185">Reference proteome</keyword>
<evidence type="ECO:0000313" key="7">
    <source>
        <dbReference type="Proteomes" id="UP000316406"/>
    </source>
</evidence>
<comment type="caution">
    <text evidence="6">The sequence shown here is derived from an EMBL/GenBank/DDBJ whole genome shotgun (WGS) entry which is preliminary data.</text>
</comment>
<dbReference type="PROSITE" id="PS50949">
    <property type="entry name" value="HTH_GNTR"/>
    <property type="match status" value="1"/>
</dbReference>
<dbReference type="InterPro" id="IPR008920">
    <property type="entry name" value="TF_FadR/GntR_C"/>
</dbReference>
<dbReference type="InterPro" id="IPR011711">
    <property type="entry name" value="GntR_C"/>
</dbReference>
<dbReference type="Pfam" id="PF07729">
    <property type="entry name" value="FCD"/>
    <property type="match status" value="1"/>
</dbReference>
<dbReference type="PANTHER" id="PTHR43537">
    <property type="entry name" value="TRANSCRIPTIONAL REGULATOR, GNTR FAMILY"/>
    <property type="match status" value="1"/>
</dbReference>
<dbReference type="Pfam" id="PF00392">
    <property type="entry name" value="GntR"/>
    <property type="match status" value="1"/>
</dbReference>